<reference evidence="5" key="1">
    <citation type="submission" date="2009-07" db="EMBL/GenBank/DDBJ databases">
        <title>Complete genome sequence of Zobellia galactanivorans Dsij.</title>
        <authorList>
            <consortium name="Genoscope - CEA"/>
        </authorList>
    </citation>
    <scope>NUCLEOTIDE SEQUENCE [LARGE SCALE GENOMIC DNA]</scope>
    <source>
        <strain evidence="5">DSM 12802 / CCUG 47099 / CIP 106680 / NCIMB 13871 / Dsij</strain>
    </source>
</reference>
<dbReference type="RefSeq" id="WP_013992375.1">
    <property type="nucleotide sequence ID" value="NC_015844.1"/>
</dbReference>
<accession>G0L2L7</accession>
<gene>
    <name evidence="4" type="ordered locus">zobellia_1006</name>
</gene>
<sequence>MKNLIAKYLTRQASISELDELSHWIEDSDNREEFIKYVRINHSVNLNLLKFDANAAQNSLLSYIEHEKDILKRQRLLRFVSSAAVIIFFLVGYMFKDKVFNSSMDSISIEEVESIADQRSIDGGNGKAILTLEDGSTIDLEKGKTVETKYTRSDGEELVYDSTSKRGSQEEYNYLTIPRGGQFHLKLADGTLVWLNSESKLKYPVSFIEGKPREVELVYGEAYFEVSPSSNHEGATFKVKSISQEIEVLGTVFNIKAYRDETSIYSTLVEGKVAVSTFTEKKVLAPSEQSVLNLENKSISVHHVDVQREISWKRGLFNFKGKTLGEITKVLSRWYDVDFEFSKSEIASLKFNGVLRKEESLEEILNSILITSKIEAYEINDEKIIIK</sequence>
<keyword evidence="5" id="KW-1185">Reference proteome</keyword>
<dbReference type="HOGENOM" id="CLU_050192_1_0_10"/>
<evidence type="ECO:0000259" key="2">
    <source>
        <dbReference type="Pfam" id="PF04773"/>
    </source>
</evidence>
<dbReference type="InterPro" id="IPR006860">
    <property type="entry name" value="FecR"/>
</dbReference>
<dbReference type="OrthoDB" id="649666at2"/>
<dbReference type="Pfam" id="PF04773">
    <property type="entry name" value="FecR"/>
    <property type="match status" value="1"/>
</dbReference>
<keyword evidence="1" id="KW-0472">Membrane</keyword>
<dbReference type="AlphaFoldDB" id="G0L2L7"/>
<name>G0L2L7_ZOBGA</name>
<dbReference type="PANTHER" id="PTHR30273:SF2">
    <property type="entry name" value="PROTEIN FECR"/>
    <property type="match status" value="1"/>
</dbReference>
<proteinExistence type="predicted"/>
<dbReference type="EMBL" id="FP476056">
    <property type="protein sequence ID" value="CAZ95063.1"/>
    <property type="molecule type" value="Genomic_DNA"/>
</dbReference>
<feature type="domain" description="Protein FecR C-terminal" evidence="3">
    <location>
        <begin position="317"/>
        <end position="386"/>
    </location>
</feature>
<evidence type="ECO:0000313" key="5">
    <source>
        <dbReference type="Proteomes" id="UP000008898"/>
    </source>
</evidence>
<evidence type="ECO:0000259" key="3">
    <source>
        <dbReference type="Pfam" id="PF16344"/>
    </source>
</evidence>
<dbReference type="GO" id="GO:0016989">
    <property type="term" value="F:sigma factor antagonist activity"/>
    <property type="evidence" value="ECO:0007669"/>
    <property type="project" value="TreeGrafter"/>
</dbReference>
<dbReference type="InterPro" id="IPR032508">
    <property type="entry name" value="FecR_C"/>
</dbReference>
<dbReference type="PATRIC" id="fig|63186.3.peg.989"/>
<evidence type="ECO:0000256" key="1">
    <source>
        <dbReference type="SAM" id="Phobius"/>
    </source>
</evidence>
<dbReference type="Pfam" id="PF16344">
    <property type="entry name" value="FecR_C"/>
    <property type="match status" value="1"/>
</dbReference>
<feature type="domain" description="FecR protein" evidence="2">
    <location>
        <begin position="178"/>
        <end position="273"/>
    </location>
</feature>
<dbReference type="Gene3D" id="2.60.120.1440">
    <property type="match status" value="1"/>
</dbReference>
<keyword evidence="1" id="KW-1133">Transmembrane helix</keyword>
<dbReference type="PANTHER" id="PTHR30273">
    <property type="entry name" value="PERIPLASMIC SIGNAL SENSOR AND SIGMA FACTOR ACTIVATOR FECR-RELATED"/>
    <property type="match status" value="1"/>
</dbReference>
<protein>
    <submittedName>
        <fullName evidence="4">Anti-sigma factor</fullName>
    </submittedName>
</protein>
<dbReference type="Proteomes" id="UP000008898">
    <property type="component" value="Chromosome"/>
</dbReference>
<evidence type="ECO:0000313" key="4">
    <source>
        <dbReference type="EMBL" id="CAZ95063.1"/>
    </source>
</evidence>
<feature type="transmembrane region" description="Helical" evidence="1">
    <location>
        <begin position="76"/>
        <end position="95"/>
    </location>
</feature>
<dbReference type="Gene3D" id="3.55.50.30">
    <property type="match status" value="1"/>
</dbReference>
<dbReference type="KEGG" id="zga:ZOBELLIA_1006"/>
<dbReference type="InterPro" id="IPR012373">
    <property type="entry name" value="Ferrdict_sens_TM"/>
</dbReference>
<dbReference type="STRING" id="63186.ZOBELLIA_1006"/>
<keyword evidence="1" id="KW-0812">Transmembrane</keyword>
<organism evidence="4 5">
    <name type="scientific">Zobellia galactanivorans (strain DSM 12802 / CCUG 47099 / CIP 106680 / NCIMB 13871 / Dsij)</name>
    <dbReference type="NCBI Taxonomy" id="63186"/>
    <lineage>
        <taxon>Bacteria</taxon>
        <taxon>Pseudomonadati</taxon>
        <taxon>Bacteroidota</taxon>
        <taxon>Flavobacteriia</taxon>
        <taxon>Flavobacteriales</taxon>
        <taxon>Flavobacteriaceae</taxon>
        <taxon>Zobellia</taxon>
    </lineage>
</organism>
<reference evidence="4 5" key="2">
    <citation type="journal article" date="2012" name="Environ. Microbiol.">
        <title>Characterization of the first alginolytic operons in a marine bacterium: from their emergence in marine Flavobacteriia to their independent transfers to marine Proteobacteria and human gut Bacteroides.</title>
        <authorList>
            <person name="Thomas F."/>
            <person name="Barbeyron T."/>
            <person name="Tonon T."/>
            <person name="Genicot S."/>
            <person name="Czjzek M."/>
            <person name="Michel G."/>
        </authorList>
    </citation>
    <scope>NUCLEOTIDE SEQUENCE [LARGE SCALE GENOMIC DNA]</scope>
    <source>
        <strain evidence="5">DSM 12802 / CCUG 47099 / CIP 106680 / NCIMB 13871 / Dsij</strain>
    </source>
</reference>